<dbReference type="Proteomes" id="UP000800093">
    <property type="component" value="Unassembled WGS sequence"/>
</dbReference>
<accession>A0A9P4N9I2</accession>
<organism evidence="1 2">
    <name type="scientific">Lojkania enalia</name>
    <dbReference type="NCBI Taxonomy" id="147567"/>
    <lineage>
        <taxon>Eukaryota</taxon>
        <taxon>Fungi</taxon>
        <taxon>Dikarya</taxon>
        <taxon>Ascomycota</taxon>
        <taxon>Pezizomycotina</taxon>
        <taxon>Dothideomycetes</taxon>
        <taxon>Pleosporomycetidae</taxon>
        <taxon>Pleosporales</taxon>
        <taxon>Pleosporales incertae sedis</taxon>
        <taxon>Lojkania</taxon>
    </lineage>
</organism>
<keyword evidence="2" id="KW-1185">Reference proteome</keyword>
<gene>
    <name evidence="1" type="ORF">CC78DRAFT_529362</name>
</gene>
<dbReference type="AlphaFoldDB" id="A0A9P4N9I2"/>
<comment type="caution">
    <text evidence="1">The sequence shown here is derived from an EMBL/GenBank/DDBJ whole genome shotgun (WGS) entry which is preliminary data.</text>
</comment>
<protein>
    <submittedName>
        <fullName evidence="1">Uncharacterized protein</fullName>
    </submittedName>
</protein>
<evidence type="ECO:0000313" key="2">
    <source>
        <dbReference type="Proteomes" id="UP000800093"/>
    </source>
</evidence>
<reference evidence="2" key="1">
    <citation type="journal article" date="2020" name="Stud. Mycol.">
        <title>101 Dothideomycetes genomes: A test case for predicting lifestyles and emergence of pathogens.</title>
        <authorList>
            <person name="Haridas S."/>
            <person name="Albert R."/>
            <person name="Binder M."/>
            <person name="Bloem J."/>
            <person name="LaButti K."/>
            <person name="Salamov A."/>
            <person name="Andreopoulos B."/>
            <person name="Baker S."/>
            <person name="Barry K."/>
            <person name="Bills G."/>
            <person name="Bluhm B."/>
            <person name="Cannon C."/>
            <person name="Castanera R."/>
            <person name="Culley D."/>
            <person name="Daum C."/>
            <person name="Ezra D."/>
            <person name="Gonzalez J."/>
            <person name="Henrissat B."/>
            <person name="Kuo A."/>
            <person name="Liang C."/>
            <person name="Lipzen A."/>
            <person name="Lutzoni F."/>
            <person name="Magnuson J."/>
            <person name="Mondo S."/>
            <person name="Nolan M."/>
            <person name="Ohm R."/>
            <person name="Pangilinan J."/>
            <person name="Park H.-J."/>
            <person name="Ramirez L."/>
            <person name="Alfaro M."/>
            <person name="Sun H."/>
            <person name="Tritt A."/>
            <person name="Yoshinaga Y."/>
            <person name="Zwiers L.-H."/>
            <person name="Turgeon B."/>
            <person name="Goodwin S."/>
            <person name="Spatafora J."/>
            <person name="Crous P."/>
            <person name="Grigoriev I."/>
        </authorList>
    </citation>
    <scope>NUCLEOTIDE SEQUENCE [LARGE SCALE GENOMIC DNA]</scope>
    <source>
        <strain evidence="2">CBS 304.66</strain>
    </source>
</reference>
<name>A0A9P4N9I2_9PLEO</name>
<proteinExistence type="predicted"/>
<sequence length="53" mass="6201">MKRMMGGACSGTLKETILVTWDANGANLSQVRAYNYNYTWGRWQKENRRRMEG</sequence>
<dbReference type="EMBL" id="ML986583">
    <property type="protein sequence ID" value="KAF2269098.1"/>
    <property type="molecule type" value="Genomic_DNA"/>
</dbReference>
<evidence type="ECO:0000313" key="1">
    <source>
        <dbReference type="EMBL" id="KAF2269098.1"/>
    </source>
</evidence>